<keyword evidence="2" id="KW-1185">Reference proteome</keyword>
<dbReference type="GO" id="GO:0006355">
    <property type="term" value="P:regulation of DNA-templated transcription"/>
    <property type="evidence" value="ECO:0007669"/>
    <property type="project" value="InterPro"/>
</dbReference>
<proteinExistence type="predicted"/>
<organism evidence="1 2">
    <name type="scientific">Anaerosolibacter carboniphilus</name>
    <dbReference type="NCBI Taxonomy" id="1417629"/>
    <lineage>
        <taxon>Bacteria</taxon>
        <taxon>Bacillati</taxon>
        <taxon>Bacillota</taxon>
        <taxon>Clostridia</taxon>
        <taxon>Peptostreptococcales</taxon>
        <taxon>Thermotaleaceae</taxon>
        <taxon>Anaerosolibacter</taxon>
    </lineage>
</organism>
<dbReference type="RefSeq" id="WP_184307222.1">
    <property type="nucleotide sequence ID" value="NZ_JACHEN010000001.1"/>
</dbReference>
<reference evidence="1 2" key="1">
    <citation type="submission" date="2020-08" db="EMBL/GenBank/DDBJ databases">
        <title>Genomic Encyclopedia of Type Strains, Phase IV (KMG-IV): sequencing the most valuable type-strain genomes for metagenomic binning, comparative biology and taxonomic classification.</title>
        <authorList>
            <person name="Goeker M."/>
        </authorList>
    </citation>
    <scope>NUCLEOTIDE SEQUENCE [LARGE SCALE GENOMIC DNA]</scope>
    <source>
        <strain evidence="1 2">DSM 103526</strain>
    </source>
</reference>
<dbReference type="Proteomes" id="UP000579281">
    <property type="component" value="Unassembled WGS sequence"/>
</dbReference>
<name>A0A841KLJ5_9FIRM</name>
<accession>A0A841KLJ5</accession>
<protein>
    <submittedName>
        <fullName evidence="1">Putative HicB family RNase H-like nuclease</fullName>
    </submittedName>
</protein>
<sequence length="77" mass="9011">MDKKIILRPKTDTTTTFTVRIKRDLLDKYDSLAEKSGYSRNELVNMAMETYIDQVQFLPNDSNPSSLKLKKVKKRED</sequence>
<dbReference type="EMBL" id="JACHEN010000001">
    <property type="protein sequence ID" value="MBB6214111.1"/>
    <property type="molecule type" value="Genomic_DNA"/>
</dbReference>
<evidence type="ECO:0000313" key="2">
    <source>
        <dbReference type="Proteomes" id="UP000579281"/>
    </source>
</evidence>
<dbReference type="Gene3D" id="1.10.1220.10">
    <property type="entry name" value="Met repressor-like"/>
    <property type="match status" value="1"/>
</dbReference>
<dbReference type="AlphaFoldDB" id="A0A841KLJ5"/>
<gene>
    <name evidence="1" type="ORF">HNQ80_000180</name>
</gene>
<dbReference type="SUPFAM" id="SSF47598">
    <property type="entry name" value="Ribbon-helix-helix"/>
    <property type="match status" value="1"/>
</dbReference>
<evidence type="ECO:0000313" key="1">
    <source>
        <dbReference type="EMBL" id="MBB6214111.1"/>
    </source>
</evidence>
<dbReference type="InterPro" id="IPR010985">
    <property type="entry name" value="Ribbon_hlx_hlx"/>
</dbReference>
<dbReference type="InterPro" id="IPR013321">
    <property type="entry name" value="Arc_rbn_hlx_hlx"/>
</dbReference>
<comment type="caution">
    <text evidence="1">The sequence shown here is derived from an EMBL/GenBank/DDBJ whole genome shotgun (WGS) entry which is preliminary data.</text>
</comment>